<dbReference type="EMBL" id="WWCV01000014">
    <property type="protein sequence ID" value="MYN17119.1"/>
    <property type="molecule type" value="Genomic_DNA"/>
</dbReference>
<dbReference type="AlphaFoldDB" id="A0A845HHZ6"/>
<evidence type="ECO:0000313" key="2">
    <source>
        <dbReference type="Proteomes" id="UP000484875"/>
    </source>
</evidence>
<keyword evidence="2" id="KW-1185">Reference proteome</keyword>
<evidence type="ECO:0000313" key="1">
    <source>
        <dbReference type="EMBL" id="MYN17119.1"/>
    </source>
</evidence>
<protein>
    <submittedName>
        <fullName evidence="1">Uncharacterized protein</fullName>
    </submittedName>
</protein>
<proteinExistence type="predicted"/>
<name>A0A845HHZ6_9BURK</name>
<gene>
    <name evidence="1" type="ORF">GTP81_10185</name>
</gene>
<accession>A0A845HHZ6</accession>
<dbReference type="Proteomes" id="UP000484875">
    <property type="component" value="Unassembled WGS sequence"/>
</dbReference>
<comment type="caution">
    <text evidence="1">The sequence shown here is derived from an EMBL/GenBank/DDBJ whole genome shotgun (WGS) entry which is preliminary data.</text>
</comment>
<organism evidence="1 2">
    <name type="scientific">Duganella vulcania</name>
    <dbReference type="NCBI Taxonomy" id="2692166"/>
    <lineage>
        <taxon>Bacteria</taxon>
        <taxon>Pseudomonadati</taxon>
        <taxon>Pseudomonadota</taxon>
        <taxon>Betaproteobacteria</taxon>
        <taxon>Burkholderiales</taxon>
        <taxon>Oxalobacteraceae</taxon>
        <taxon>Telluria group</taxon>
        <taxon>Duganella</taxon>
    </lineage>
</organism>
<dbReference type="RefSeq" id="WP_161089769.1">
    <property type="nucleotide sequence ID" value="NZ_WWCV01000014.1"/>
</dbReference>
<reference evidence="1 2" key="1">
    <citation type="submission" date="2019-12" db="EMBL/GenBank/DDBJ databases">
        <title>Novel species isolated from a subtropical stream in China.</title>
        <authorList>
            <person name="Lu H."/>
        </authorList>
    </citation>
    <scope>NUCLEOTIDE SEQUENCE [LARGE SCALE GENOMIC DNA]</scope>
    <source>
        <strain evidence="1 2">FT107W</strain>
    </source>
</reference>
<sequence length="120" mass="13561">MSNRIIAVFDTCGQAEQARHELTLAGFESEDLVLISSCEPPAGSADASAPECDGYTVADDMQNFFRRMFEYPSEDAEPLIRWEALRRGKVVLEVEVESDADFEIANEIIEDLRLDWTDLR</sequence>